<dbReference type="EMBL" id="BAABRU010000011">
    <property type="protein sequence ID" value="GAA5529511.1"/>
    <property type="molecule type" value="Genomic_DNA"/>
</dbReference>
<gene>
    <name evidence="1" type="primary">csoR</name>
    <name evidence="1" type="ORF">Hgul01_03321</name>
</gene>
<accession>A0ABP9X558</accession>
<evidence type="ECO:0000313" key="1">
    <source>
        <dbReference type="EMBL" id="GAA5529511.1"/>
    </source>
</evidence>
<dbReference type="Gene3D" id="1.20.58.1000">
    <property type="entry name" value="Metal-sensitive repressor, helix protomer"/>
    <property type="match status" value="1"/>
</dbReference>
<keyword evidence="2" id="KW-1185">Reference proteome</keyword>
<protein>
    <submittedName>
        <fullName evidence="1">Copper-sensing transcriptional repressor CsoR</fullName>
    </submittedName>
</protein>
<dbReference type="PANTHER" id="PTHR33677">
    <property type="entry name" value="TRANSCRIPTIONAL REPRESSOR FRMR-RELATED"/>
    <property type="match status" value="1"/>
</dbReference>
<sequence>MIDEQTEALVRRLKSIEGHVRGVQRMLEEDAYCIDVLRQTLAIRRALEKVDALVLERHLSTCVTNAIRSPNEGEREQAITEILEIFAATRSVSEK</sequence>
<dbReference type="CDD" id="cd10151">
    <property type="entry name" value="TthCsoR-like_DUF156"/>
    <property type="match status" value="1"/>
</dbReference>
<organism evidence="1 2">
    <name type="scientific">Herpetosiphon gulosus</name>
    <dbReference type="NCBI Taxonomy" id="1973496"/>
    <lineage>
        <taxon>Bacteria</taxon>
        <taxon>Bacillati</taxon>
        <taxon>Chloroflexota</taxon>
        <taxon>Chloroflexia</taxon>
        <taxon>Herpetosiphonales</taxon>
        <taxon>Herpetosiphonaceae</taxon>
        <taxon>Herpetosiphon</taxon>
    </lineage>
</organism>
<dbReference type="Pfam" id="PF02583">
    <property type="entry name" value="Trns_repr_metal"/>
    <property type="match status" value="1"/>
</dbReference>
<proteinExistence type="predicted"/>
<dbReference type="InterPro" id="IPR003735">
    <property type="entry name" value="Metal_Tscrpt_repr"/>
</dbReference>
<name>A0ABP9X558_9CHLR</name>
<dbReference type="Proteomes" id="UP001428290">
    <property type="component" value="Unassembled WGS sequence"/>
</dbReference>
<evidence type="ECO:0000313" key="2">
    <source>
        <dbReference type="Proteomes" id="UP001428290"/>
    </source>
</evidence>
<dbReference type="RefSeq" id="WP_012187950.1">
    <property type="nucleotide sequence ID" value="NZ_BAABRU010000011.1"/>
</dbReference>
<comment type="caution">
    <text evidence="1">The sequence shown here is derived from an EMBL/GenBank/DDBJ whole genome shotgun (WGS) entry which is preliminary data.</text>
</comment>
<dbReference type="PANTHER" id="PTHR33677:SF3">
    <property type="entry name" value="COPPER-SENSING TRANSCRIPTIONAL REPRESSOR RICR"/>
    <property type="match status" value="1"/>
</dbReference>
<dbReference type="InterPro" id="IPR038390">
    <property type="entry name" value="Metal_Tscrpt_repr_sf"/>
</dbReference>
<reference evidence="1 2" key="1">
    <citation type="submission" date="2024-02" db="EMBL/GenBank/DDBJ databases">
        <title>Herpetosiphon gulosus NBRC 112829.</title>
        <authorList>
            <person name="Ichikawa N."/>
            <person name="Katano-Makiyama Y."/>
            <person name="Hidaka K."/>
        </authorList>
    </citation>
    <scope>NUCLEOTIDE SEQUENCE [LARGE SCALE GENOMIC DNA]</scope>
    <source>
        <strain evidence="1 2">NBRC 112829</strain>
    </source>
</reference>